<dbReference type="PANTHER" id="PTHR30537:SF74">
    <property type="entry name" value="HTH-TYPE TRANSCRIPTIONAL REGULATOR TRPI"/>
    <property type="match status" value="1"/>
</dbReference>
<dbReference type="OrthoDB" id="5526340at2"/>
<evidence type="ECO:0000256" key="1">
    <source>
        <dbReference type="ARBA" id="ARBA00009437"/>
    </source>
</evidence>
<gene>
    <name evidence="7" type="ORF">PKB_2257</name>
</gene>
<keyword evidence="4" id="KW-0010">Activator</keyword>
<dbReference type="KEGG" id="pkc:PKB_2257"/>
<feature type="domain" description="HTH lysR-type" evidence="6">
    <location>
        <begin position="7"/>
        <end position="64"/>
    </location>
</feature>
<evidence type="ECO:0000313" key="8">
    <source>
        <dbReference type="Proteomes" id="UP000025241"/>
    </source>
</evidence>
<evidence type="ECO:0000313" key="7">
    <source>
        <dbReference type="EMBL" id="CDF83604.1"/>
    </source>
</evidence>
<dbReference type="AlphaFoldDB" id="A0A024HG82"/>
<dbReference type="Proteomes" id="UP000025241">
    <property type="component" value="Chromosome I"/>
</dbReference>
<dbReference type="SUPFAM" id="SSF53850">
    <property type="entry name" value="Periplasmic binding protein-like II"/>
    <property type="match status" value="1"/>
</dbReference>
<dbReference type="InterPro" id="IPR036388">
    <property type="entry name" value="WH-like_DNA-bd_sf"/>
</dbReference>
<proteinExistence type="inferred from homology"/>
<dbReference type="GO" id="GO:0003700">
    <property type="term" value="F:DNA-binding transcription factor activity"/>
    <property type="evidence" value="ECO:0007669"/>
    <property type="project" value="InterPro"/>
</dbReference>
<evidence type="ECO:0000256" key="5">
    <source>
        <dbReference type="ARBA" id="ARBA00023163"/>
    </source>
</evidence>
<sequence length="296" mass="33242">MSQKALPPLNWLRAFEVSARHLNFTHAAEELHLTQGAVSQQIRQLEGQLGVALFKRLPRGLGLTEEGQSYLPVVQDAISRLAVGTNEIFGQRQRRPLKVRGSLSFLHFWLAPRLEDFRRAHPQIDIRYISNLWVKELDAEDDLEIRWGSGQWAGVEAQRLTWDYLVPVCSPALMSASGLREPRDVARLPLLHVLGYEEGWGYWLKRVGAGDVDYSSGMQFDTLVSTLRMAELGLGIALARSSLVEDLLGEGRLVAPFAQRIEASESFYLVRGLGEALTPDAQAFSNWLVAMVHRQT</sequence>
<dbReference type="CDD" id="cd08432">
    <property type="entry name" value="PBP2_GcdR_TrpI_HvrB_AmpR_like"/>
    <property type="match status" value="1"/>
</dbReference>
<keyword evidence="5" id="KW-0804">Transcription</keyword>
<reference evidence="7 8" key="1">
    <citation type="submission" date="2013-03" db="EMBL/GenBank/DDBJ databases">
        <authorList>
            <person name="Linke B."/>
        </authorList>
    </citation>
    <scope>NUCLEOTIDE SEQUENCE [LARGE SCALE GENOMIC DNA]</scope>
    <source>
        <strain evidence="7 8">B13</strain>
    </source>
</reference>
<evidence type="ECO:0000256" key="3">
    <source>
        <dbReference type="ARBA" id="ARBA00023125"/>
    </source>
</evidence>
<evidence type="ECO:0000259" key="6">
    <source>
        <dbReference type="PROSITE" id="PS50931"/>
    </source>
</evidence>
<dbReference type="FunFam" id="1.10.10.10:FF:000038">
    <property type="entry name" value="Glycine cleavage system transcriptional activator"/>
    <property type="match status" value="1"/>
</dbReference>
<dbReference type="Gene3D" id="1.10.10.10">
    <property type="entry name" value="Winged helix-like DNA-binding domain superfamily/Winged helix DNA-binding domain"/>
    <property type="match status" value="1"/>
</dbReference>
<dbReference type="Pfam" id="PF00126">
    <property type="entry name" value="HTH_1"/>
    <property type="match status" value="1"/>
</dbReference>
<dbReference type="PATRIC" id="fig|1301098.3.peg.2252"/>
<dbReference type="InterPro" id="IPR005119">
    <property type="entry name" value="LysR_subst-bd"/>
</dbReference>
<reference evidence="7 8" key="2">
    <citation type="submission" date="2014-05" db="EMBL/GenBank/DDBJ databases">
        <title>Genome sequence of the 3-chlorobenzoate degrading bacterium Pseudomonas knackmussii B13 shows multiple evidence for horizontal gene transfer.</title>
        <authorList>
            <person name="Miyazaki R."/>
            <person name="Bertelli C."/>
            <person name="Falquet L."/>
            <person name="Robinson-Rechavi M."/>
            <person name="Gharib W."/>
            <person name="Roy S."/>
            <person name="Van der Meer J.R."/>
        </authorList>
    </citation>
    <scope>NUCLEOTIDE SEQUENCE [LARGE SCALE GENOMIC DNA]</scope>
    <source>
        <strain evidence="7 8">B13</strain>
    </source>
</reference>
<protein>
    <submittedName>
        <fullName evidence="7">LysR family transcriptional regulator</fullName>
    </submittedName>
</protein>
<dbReference type="Gene3D" id="3.40.190.10">
    <property type="entry name" value="Periplasmic binding protein-like II"/>
    <property type="match status" value="2"/>
</dbReference>
<dbReference type="InterPro" id="IPR058163">
    <property type="entry name" value="LysR-type_TF_proteobact-type"/>
</dbReference>
<dbReference type="RefSeq" id="WP_043251719.1">
    <property type="nucleotide sequence ID" value="NZ_HG322950.1"/>
</dbReference>
<name>A0A024HG82_PSEKB</name>
<dbReference type="GO" id="GO:0043565">
    <property type="term" value="F:sequence-specific DNA binding"/>
    <property type="evidence" value="ECO:0007669"/>
    <property type="project" value="TreeGrafter"/>
</dbReference>
<dbReference type="InterPro" id="IPR000847">
    <property type="entry name" value="LysR_HTH_N"/>
</dbReference>
<dbReference type="EMBL" id="HG322950">
    <property type="protein sequence ID" value="CDF83604.1"/>
    <property type="molecule type" value="Genomic_DNA"/>
</dbReference>
<keyword evidence="8" id="KW-1185">Reference proteome</keyword>
<dbReference type="PANTHER" id="PTHR30537">
    <property type="entry name" value="HTH-TYPE TRANSCRIPTIONAL REGULATOR"/>
    <property type="match status" value="1"/>
</dbReference>
<dbReference type="PROSITE" id="PS50931">
    <property type="entry name" value="HTH_LYSR"/>
    <property type="match status" value="1"/>
</dbReference>
<evidence type="ECO:0000256" key="2">
    <source>
        <dbReference type="ARBA" id="ARBA00023015"/>
    </source>
</evidence>
<organism evidence="7 8">
    <name type="scientific">Pseudomonas knackmussii (strain DSM 6978 / CCUG 54928 / LMG 23759 / B13)</name>
    <dbReference type="NCBI Taxonomy" id="1301098"/>
    <lineage>
        <taxon>Bacteria</taxon>
        <taxon>Pseudomonadati</taxon>
        <taxon>Pseudomonadota</taxon>
        <taxon>Gammaproteobacteria</taxon>
        <taxon>Pseudomonadales</taxon>
        <taxon>Pseudomonadaceae</taxon>
        <taxon>Pseudomonas</taxon>
    </lineage>
</organism>
<dbReference type="PRINTS" id="PR00039">
    <property type="entry name" value="HTHLYSR"/>
</dbReference>
<dbReference type="InterPro" id="IPR036390">
    <property type="entry name" value="WH_DNA-bd_sf"/>
</dbReference>
<accession>A0A024HG82</accession>
<dbReference type="GO" id="GO:0009891">
    <property type="term" value="P:positive regulation of biosynthetic process"/>
    <property type="evidence" value="ECO:0007669"/>
    <property type="project" value="UniProtKB-ARBA"/>
</dbReference>
<keyword evidence="3" id="KW-0238">DNA-binding</keyword>
<dbReference type="eggNOG" id="COG0583">
    <property type="taxonomic scope" value="Bacteria"/>
</dbReference>
<comment type="similarity">
    <text evidence="1">Belongs to the LysR transcriptional regulatory family.</text>
</comment>
<keyword evidence="2" id="KW-0805">Transcription regulation</keyword>
<dbReference type="GO" id="GO:0006351">
    <property type="term" value="P:DNA-templated transcription"/>
    <property type="evidence" value="ECO:0007669"/>
    <property type="project" value="TreeGrafter"/>
</dbReference>
<dbReference type="STRING" id="1301098.PKB_2257"/>
<dbReference type="Pfam" id="PF03466">
    <property type="entry name" value="LysR_substrate"/>
    <property type="match status" value="1"/>
</dbReference>
<dbReference type="HOGENOM" id="CLU_039613_37_0_6"/>
<dbReference type="SUPFAM" id="SSF46785">
    <property type="entry name" value="Winged helix' DNA-binding domain"/>
    <property type="match status" value="1"/>
</dbReference>
<evidence type="ECO:0000256" key="4">
    <source>
        <dbReference type="ARBA" id="ARBA00023159"/>
    </source>
</evidence>